<dbReference type="RefSeq" id="WP_186077068.1">
    <property type="nucleotide sequence ID" value="NZ_CAJEWB010000007.1"/>
</dbReference>
<dbReference type="AlphaFoldDB" id="A0A6V7R9E9"/>
<protein>
    <submittedName>
        <fullName evidence="1">Uncharacterized protein</fullName>
    </submittedName>
</protein>
<name>A0A6V7R9E9_9BACL</name>
<reference evidence="1 2" key="1">
    <citation type="submission" date="2020-07" db="EMBL/GenBank/DDBJ databases">
        <authorList>
            <person name="Criscuolo A."/>
        </authorList>
    </citation>
    <scope>NUCLEOTIDE SEQUENCE [LARGE SCALE GENOMIC DNA]</scope>
    <source>
        <strain evidence="1">CIP107946</strain>
    </source>
</reference>
<proteinExistence type="predicted"/>
<dbReference type="Proteomes" id="UP000588186">
    <property type="component" value="Unassembled WGS sequence"/>
</dbReference>
<evidence type="ECO:0000313" key="2">
    <source>
        <dbReference type="Proteomes" id="UP000588186"/>
    </source>
</evidence>
<sequence>MKKIIVGILAIIFLGLLFLNFGLENKSRISNDAHPIPEEETELNKGEDISAHLTSEKQDAYILSDEDLNATYQELKELNEPLIVSVLLPGYYSDDFIKRLEETFNTDTITFKRVDIEGNTTNLDTLSYFDNSDVVIISALQIQDYNDEVLPQHNLNTVLKYYMDFYNKGMTAIILSEPNAHNHNNLENVLLTDQDYMTNNDFYFISNVDVESEMMFGEDEITLSEQVERQIQENIKKFLVK</sequence>
<gene>
    <name evidence="1" type="ORF">JEOPIN946_00795</name>
</gene>
<dbReference type="EMBL" id="CAJEWB010000007">
    <property type="protein sequence ID" value="CAD2074059.1"/>
    <property type="molecule type" value="Genomic_DNA"/>
</dbReference>
<keyword evidence="2" id="KW-1185">Reference proteome</keyword>
<evidence type="ECO:0000313" key="1">
    <source>
        <dbReference type="EMBL" id="CAD2074059.1"/>
    </source>
</evidence>
<accession>A0A6V7R9E9</accession>
<organism evidence="1 2">
    <name type="scientific">Phocicoccus pinnipedialis</name>
    <dbReference type="NCBI Taxonomy" id="110845"/>
    <lineage>
        <taxon>Bacteria</taxon>
        <taxon>Bacillati</taxon>
        <taxon>Bacillota</taxon>
        <taxon>Bacilli</taxon>
        <taxon>Bacillales</taxon>
        <taxon>Salinicoccaceae</taxon>
        <taxon>Phocicoccus</taxon>
    </lineage>
</organism>
<comment type="caution">
    <text evidence="1">The sequence shown here is derived from an EMBL/GenBank/DDBJ whole genome shotgun (WGS) entry which is preliminary data.</text>
</comment>